<evidence type="ECO:0000313" key="6">
    <source>
        <dbReference type="EMBL" id="SEQ48081.1"/>
    </source>
</evidence>
<dbReference type="AlphaFoldDB" id="A0A1H9GDA3"/>
<evidence type="ECO:0000256" key="4">
    <source>
        <dbReference type="ARBA" id="ARBA00023136"/>
    </source>
</evidence>
<evidence type="ECO:0000256" key="1">
    <source>
        <dbReference type="ARBA" id="ARBA00022475"/>
    </source>
</evidence>
<proteinExistence type="predicted"/>
<accession>A0A1H9GDA3</accession>
<dbReference type="Proteomes" id="UP000242515">
    <property type="component" value="Unassembled WGS sequence"/>
</dbReference>
<keyword evidence="1" id="KW-1003">Cell membrane</keyword>
<dbReference type="RefSeq" id="WP_092673878.1">
    <property type="nucleotide sequence ID" value="NZ_FOGC01000003.1"/>
</dbReference>
<dbReference type="OrthoDB" id="5902102at2"/>
<keyword evidence="2 5" id="KW-0812">Transmembrane</keyword>
<evidence type="ECO:0000256" key="2">
    <source>
        <dbReference type="ARBA" id="ARBA00022692"/>
    </source>
</evidence>
<dbReference type="InterPro" id="IPR012451">
    <property type="entry name" value="DUF1656"/>
</dbReference>
<dbReference type="Pfam" id="PF07869">
    <property type="entry name" value="DUF1656"/>
    <property type="match status" value="1"/>
</dbReference>
<keyword evidence="3 5" id="KW-1133">Transmembrane helix</keyword>
<dbReference type="EMBL" id="FOGC01000003">
    <property type="protein sequence ID" value="SEQ48081.1"/>
    <property type="molecule type" value="Genomic_DNA"/>
</dbReference>
<feature type="transmembrane region" description="Helical" evidence="5">
    <location>
        <begin position="20"/>
        <end position="41"/>
    </location>
</feature>
<evidence type="ECO:0000256" key="3">
    <source>
        <dbReference type="ARBA" id="ARBA00022989"/>
    </source>
</evidence>
<evidence type="ECO:0000313" key="7">
    <source>
        <dbReference type="Proteomes" id="UP000242515"/>
    </source>
</evidence>
<reference evidence="7" key="1">
    <citation type="submission" date="2016-10" db="EMBL/GenBank/DDBJ databases">
        <authorList>
            <person name="Varghese N."/>
            <person name="Submissions S."/>
        </authorList>
    </citation>
    <scope>NUCLEOTIDE SEQUENCE [LARGE SCALE GENOMIC DNA]</scope>
    <source>
        <strain evidence="7">8N4</strain>
    </source>
</reference>
<name>A0A1H9GDA3_9GAMM</name>
<keyword evidence="4 5" id="KW-0472">Membrane</keyword>
<evidence type="ECO:0008006" key="8">
    <source>
        <dbReference type="Google" id="ProtNLM"/>
    </source>
</evidence>
<organism evidence="6 7">
    <name type="scientific">Rosenbergiella nectarea</name>
    <dbReference type="NCBI Taxonomy" id="988801"/>
    <lineage>
        <taxon>Bacteria</taxon>
        <taxon>Pseudomonadati</taxon>
        <taxon>Pseudomonadota</taxon>
        <taxon>Gammaproteobacteria</taxon>
        <taxon>Enterobacterales</taxon>
        <taxon>Erwiniaceae</taxon>
        <taxon>Rosenbergiella</taxon>
    </lineage>
</organism>
<dbReference type="STRING" id="988801.SAMN05216522_103165"/>
<gene>
    <name evidence="6" type="ORF">SAMN05216522_103165</name>
</gene>
<feature type="transmembrane region" description="Helical" evidence="5">
    <location>
        <begin position="53"/>
        <end position="75"/>
    </location>
</feature>
<sequence length="76" mass="8602">MPVSQFPLTSALTDLVVGDMLFFPPIFKSVLLGFFFWLVIHPLIRQKIYSGQVWHPTLLDLSLFFLCVSASMAILS</sequence>
<evidence type="ECO:0000256" key="5">
    <source>
        <dbReference type="SAM" id="Phobius"/>
    </source>
</evidence>
<keyword evidence="7" id="KW-1185">Reference proteome</keyword>
<protein>
    <recommendedName>
        <fullName evidence="8">DUF1656 domain-containing protein</fullName>
    </recommendedName>
</protein>